<feature type="transmembrane region" description="Helical" evidence="2">
    <location>
        <begin position="9"/>
        <end position="28"/>
    </location>
</feature>
<evidence type="ECO:0000313" key="4">
    <source>
        <dbReference type="EMBL" id="VAW99317.1"/>
    </source>
</evidence>
<keyword evidence="2" id="KW-0472">Membrane</keyword>
<keyword evidence="2" id="KW-0812">Transmembrane</keyword>
<evidence type="ECO:0000256" key="1">
    <source>
        <dbReference type="ARBA" id="ARBA00022729"/>
    </source>
</evidence>
<dbReference type="EMBL" id="UOFR01000066">
    <property type="protein sequence ID" value="VAW99317.1"/>
    <property type="molecule type" value="Genomic_DNA"/>
</dbReference>
<feature type="domain" description="ASPIC/UnbV" evidence="3">
    <location>
        <begin position="672"/>
        <end position="728"/>
    </location>
</feature>
<dbReference type="PANTHER" id="PTHR16026:SF0">
    <property type="entry name" value="CARTILAGE ACIDIC PROTEIN 1"/>
    <property type="match status" value="1"/>
</dbReference>
<dbReference type="InterPro" id="IPR028994">
    <property type="entry name" value="Integrin_alpha_N"/>
</dbReference>
<dbReference type="InterPro" id="IPR011519">
    <property type="entry name" value="UnbV_ASPIC"/>
</dbReference>
<accession>A0A3B1AIP3</accession>
<reference evidence="4" key="1">
    <citation type="submission" date="2018-06" db="EMBL/GenBank/DDBJ databases">
        <authorList>
            <person name="Zhirakovskaya E."/>
        </authorList>
    </citation>
    <scope>NUCLEOTIDE SEQUENCE</scope>
</reference>
<proteinExistence type="predicted"/>
<gene>
    <name evidence="4" type="ORF">MNBD_GAMMA21-2731</name>
</gene>
<dbReference type="Gene3D" id="2.130.10.130">
    <property type="entry name" value="Integrin alpha, N-terminal"/>
    <property type="match status" value="2"/>
</dbReference>
<dbReference type="PANTHER" id="PTHR16026">
    <property type="entry name" value="CARTILAGE ACIDIC PROTEIN 1"/>
    <property type="match status" value="1"/>
</dbReference>
<dbReference type="SUPFAM" id="SSF69318">
    <property type="entry name" value="Integrin alpha N-terminal domain"/>
    <property type="match status" value="1"/>
</dbReference>
<dbReference type="Pfam" id="PF07593">
    <property type="entry name" value="UnbV_ASPIC"/>
    <property type="match status" value="1"/>
</dbReference>
<keyword evidence="2" id="KW-1133">Transmembrane helix</keyword>
<evidence type="ECO:0000259" key="3">
    <source>
        <dbReference type="Pfam" id="PF07593"/>
    </source>
</evidence>
<dbReference type="InterPro" id="IPR027039">
    <property type="entry name" value="Crtac1"/>
</dbReference>
<dbReference type="AlphaFoldDB" id="A0A3B1AIP3"/>
<organism evidence="4">
    <name type="scientific">hydrothermal vent metagenome</name>
    <dbReference type="NCBI Taxonomy" id="652676"/>
    <lineage>
        <taxon>unclassified sequences</taxon>
        <taxon>metagenomes</taxon>
        <taxon>ecological metagenomes</taxon>
    </lineage>
</organism>
<keyword evidence="1" id="KW-0732">Signal</keyword>
<dbReference type="Pfam" id="PF13517">
    <property type="entry name" value="FG-GAP_3"/>
    <property type="match status" value="2"/>
</dbReference>
<sequence length="760" mass="85848">MKHKTVKIIILLLITLPMVMYMVNPYYLKMPWDMYQASSFKTVKSVAVFMVYLTKYGMKYEYNPETGVADLQSAAQAYQNQTDPNLLEQGKLEWHRGNFSSAISLIEKHQKQNAETESSVFWLAMSYMRQAEARNCLDRLLENNETAHHLKMCTLPLTAFHQQKQYSQEAARLFQVLLDRYDNKNRRYQWLLNFSYMTLDGFPEQVPERYRIKGNFVDVFYGDYKNKMMNQYGQLTFKDRAKQFNIDGNDSGRGVIVEDFDKDGYLDLIVAQGYGHLKYYKNDRGRDFIDVSKKAGLTGIKGTHVISGADYNNDGWMDIFVSRPFGVENGDFLLLKNNGDETFTDVTVSSGLLPEPEKRKEHILSFTSAWGDIDNDGDLDLFVSGWGFYNHVARSNPMAFNKSSVLYLNNKGTFIDVTDEYGLNDFVDGQNVFGAAFGDYDNDGFIDLFLTSWQPGGYLARNIKGKKFEQADIIPTQAMGFMAAFVDVNHDGLLDLFIGDAGLSDLITDQMIFGIGTDEYNQGNSTILLQTQTGNFVNHEDYFSSGMHAGTMGSNFGDINNDGAYDFYLGTGGPEGWHVIPNLMYIGKVDDHGRATGYMDNISMLNGFGSVQKGHGIVFFDFDNDGDQDIYSALGGMWPGDAWPNQLFVNESESNNTWVKIRLRGRHSNYYGLGARITVYAENAEGRQLIRRYYMDNKTGFGSAPYLAHIGLLDAIKITRVEVKWPGDVKAKTYSASIMSMNSLDEDAGQKVVNLNSEGG</sequence>
<name>A0A3B1AIP3_9ZZZZ</name>
<evidence type="ECO:0000256" key="2">
    <source>
        <dbReference type="SAM" id="Phobius"/>
    </source>
</evidence>
<dbReference type="InterPro" id="IPR013517">
    <property type="entry name" value="FG-GAP"/>
</dbReference>
<protein>
    <recommendedName>
        <fullName evidence="3">ASPIC/UnbV domain-containing protein</fullName>
    </recommendedName>
</protein>